<gene>
    <name evidence="1" type="ORF">GRFL_0097</name>
</gene>
<dbReference type="STRING" id="1229726.GRFL_0097"/>
<dbReference type="EMBL" id="CP016359">
    <property type="protein sequence ID" value="APU66821.1"/>
    <property type="molecule type" value="Genomic_DNA"/>
</dbReference>
<dbReference type="InterPro" id="IPR029044">
    <property type="entry name" value="Nucleotide-diphossugar_trans"/>
</dbReference>
<evidence type="ECO:0000313" key="1">
    <source>
        <dbReference type="EMBL" id="APU66821.1"/>
    </source>
</evidence>
<dbReference type="AlphaFoldDB" id="A0A1L7HZQ6"/>
<keyword evidence="1" id="KW-0808">Transferase</keyword>
<dbReference type="OrthoDB" id="396512at2"/>
<proteinExistence type="predicted"/>
<keyword evidence="2" id="KW-1185">Reference proteome</keyword>
<dbReference type="Proteomes" id="UP000186230">
    <property type="component" value="Chromosome"/>
</dbReference>
<name>A0A1L7HZQ6_9FLAO</name>
<organism evidence="1 2">
    <name type="scientific">Christiangramia flava JLT2011</name>
    <dbReference type="NCBI Taxonomy" id="1229726"/>
    <lineage>
        <taxon>Bacteria</taxon>
        <taxon>Pseudomonadati</taxon>
        <taxon>Bacteroidota</taxon>
        <taxon>Flavobacteriia</taxon>
        <taxon>Flavobacteriales</taxon>
        <taxon>Flavobacteriaceae</taxon>
        <taxon>Christiangramia</taxon>
    </lineage>
</organism>
<dbReference type="InterPro" id="IPR001173">
    <property type="entry name" value="Glyco_trans_2-like"/>
</dbReference>
<dbReference type="KEGG" id="gfl:GRFL_0097"/>
<dbReference type="Gene3D" id="3.90.550.10">
    <property type="entry name" value="Spore Coat Polysaccharide Biosynthesis Protein SpsA, Chain A"/>
    <property type="match status" value="1"/>
</dbReference>
<evidence type="ECO:0000313" key="2">
    <source>
        <dbReference type="Proteomes" id="UP000186230"/>
    </source>
</evidence>
<protein>
    <submittedName>
        <fullName evidence="1">Glycosyltransferase</fullName>
    </submittedName>
</protein>
<dbReference type="RefSeq" id="WP_083642520.1">
    <property type="nucleotide sequence ID" value="NZ_AMRU01000010.1"/>
</dbReference>
<dbReference type="SUPFAM" id="SSF53448">
    <property type="entry name" value="Nucleotide-diphospho-sugar transferases"/>
    <property type="match status" value="1"/>
</dbReference>
<accession>A0A1L7HZQ6</accession>
<reference evidence="1 2" key="1">
    <citation type="submission" date="2016-07" db="EMBL/GenBank/DDBJ databases">
        <title>Multi-omics approach to identify versatile polysaccharide utilization systems of a marine flavobacterium Gramella flava.</title>
        <authorList>
            <person name="Tang K."/>
        </authorList>
    </citation>
    <scope>NUCLEOTIDE SEQUENCE [LARGE SCALE GENOMIC DNA]</scope>
    <source>
        <strain evidence="1 2">JLT2011</strain>
    </source>
</reference>
<dbReference type="PANTHER" id="PTHR22916:SF3">
    <property type="entry name" value="UDP-GLCNAC:BETAGAL BETA-1,3-N-ACETYLGLUCOSAMINYLTRANSFERASE-LIKE PROTEIN 1"/>
    <property type="match status" value="1"/>
</dbReference>
<dbReference type="GO" id="GO:0016758">
    <property type="term" value="F:hexosyltransferase activity"/>
    <property type="evidence" value="ECO:0007669"/>
    <property type="project" value="UniProtKB-ARBA"/>
</dbReference>
<sequence>MNSNRIDISNLNNQQPLVSFCLMTYNQEEFIEEALSAAFSQEYPNLEIIISDDCSKDRTQEKIKEIVSSYSGEYKIIVDNNSSNEGLASNFNKIASLANGEFIIIAAGDDISLPDRTEKSVKYMLNNPNCLIADFHVDFIDSKGVVTKCKNKLSDLQFNKNDLFNGEVRGVRGCSRIYRKMMFSVFDPLNQNCPTEDSPCVWRALILGNVAVLKEKTVLYRKHPASISSPKNMYKLNINKIINQYKKDIRKAYSIGIISKREYRKFLNTAERERMYREVLRARKFTASLFKIWKVKILG</sequence>
<dbReference type="PANTHER" id="PTHR22916">
    <property type="entry name" value="GLYCOSYLTRANSFERASE"/>
    <property type="match status" value="1"/>
</dbReference>
<dbReference type="Pfam" id="PF00535">
    <property type="entry name" value="Glycos_transf_2"/>
    <property type="match status" value="1"/>
</dbReference>